<comment type="caution">
    <text evidence="6">The sequence shown here is derived from an EMBL/GenBank/DDBJ whole genome shotgun (WGS) entry which is preliminary data.</text>
</comment>
<dbReference type="OrthoDB" id="1931120at2"/>
<dbReference type="InterPro" id="IPR036097">
    <property type="entry name" value="HisK_dim/P_sf"/>
</dbReference>
<dbReference type="PRINTS" id="PR00344">
    <property type="entry name" value="BCTRLSENSOR"/>
</dbReference>
<dbReference type="PANTHER" id="PTHR43065:SF50">
    <property type="entry name" value="HISTIDINE KINASE"/>
    <property type="match status" value="1"/>
</dbReference>
<dbReference type="Proteomes" id="UP000281985">
    <property type="component" value="Unassembled WGS sequence"/>
</dbReference>
<reference evidence="6 7" key="1">
    <citation type="submission" date="2018-10" db="EMBL/GenBank/DDBJ databases">
        <title>Dokdonia luteus sp. nov., isolated from sea water.</title>
        <authorList>
            <person name="Zhou L.Y."/>
            <person name="Du Z.J."/>
        </authorList>
    </citation>
    <scope>NUCLEOTIDE SEQUENCE [LARGE SCALE GENOMIC DNA]</scope>
    <source>
        <strain evidence="6 7">SH27</strain>
    </source>
</reference>
<proteinExistence type="predicted"/>
<keyword evidence="3" id="KW-0597">Phosphoprotein</keyword>
<dbReference type="EMBL" id="REFV01000005">
    <property type="protein sequence ID" value="RMB60519.1"/>
    <property type="molecule type" value="Genomic_DNA"/>
</dbReference>
<dbReference type="EC" id="2.7.13.3" evidence="2"/>
<evidence type="ECO:0000313" key="6">
    <source>
        <dbReference type="EMBL" id="RMB60519.1"/>
    </source>
</evidence>
<evidence type="ECO:0000313" key="7">
    <source>
        <dbReference type="Proteomes" id="UP000281985"/>
    </source>
</evidence>
<dbReference type="InterPro" id="IPR036890">
    <property type="entry name" value="HATPase_C_sf"/>
</dbReference>
<evidence type="ECO:0000256" key="4">
    <source>
        <dbReference type="SAM" id="Coils"/>
    </source>
</evidence>
<accession>A0A3M0GHH9</accession>
<dbReference type="GO" id="GO:0000155">
    <property type="term" value="F:phosphorelay sensor kinase activity"/>
    <property type="evidence" value="ECO:0007669"/>
    <property type="project" value="InterPro"/>
</dbReference>
<organism evidence="6 7">
    <name type="scientific">Dokdonia sinensis</name>
    <dbReference type="NCBI Taxonomy" id="2479847"/>
    <lineage>
        <taxon>Bacteria</taxon>
        <taxon>Pseudomonadati</taxon>
        <taxon>Bacteroidota</taxon>
        <taxon>Flavobacteriia</taxon>
        <taxon>Flavobacteriales</taxon>
        <taxon>Flavobacteriaceae</taxon>
        <taxon>Dokdonia</taxon>
    </lineage>
</organism>
<gene>
    <name evidence="6" type="ORF">EAX61_06775</name>
</gene>
<dbReference type="SUPFAM" id="SSF55874">
    <property type="entry name" value="ATPase domain of HSP90 chaperone/DNA topoisomerase II/histidine kinase"/>
    <property type="match status" value="1"/>
</dbReference>
<dbReference type="PROSITE" id="PS50109">
    <property type="entry name" value="HIS_KIN"/>
    <property type="match status" value="1"/>
</dbReference>
<dbReference type="Gene3D" id="3.30.565.10">
    <property type="entry name" value="Histidine kinase-like ATPase, C-terminal domain"/>
    <property type="match status" value="1"/>
</dbReference>
<dbReference type="CDD" id="cd00082">
    <property type="entry name" value="HisKA"/>
    <property type="match status" value="1"/>
</dbReference>
<name>A0A3M0GHH9_9FLAO</name>
<dbReference type="InterPro" id="IPR005467">
    <property type="entry name" value="His_kinase_dom"/>
</dbReference>
<dbReference type="InterPro" id="IPR003661">
    <property type="entry name" value="HisK_dim/P_dom"/>
</dbReference>
<dbReference type="SMART" id="SM00387">
    <property type="entry name" value="HATPase_c"/>
    <property type="match status" value="1"/>
</dbReference>
<keyword evidence="4" id="KW-0175">Coiled coil</keyword>
<dbReference type="Pfam" id="PF02518">
    <property type="entry name" value="HATPase_c"/>
    <property type="match status" value="1"/>
</dbReference>
<dbReference type="SMART" id="SM00388">
    <property type="entry name" value="HisKA"/>
    <property type="match status" value="1"/>
</dbReference>
<dbReference type="PANTHER" id="PTHR43065">
    <property type="entry name" value="SENSOR HISTIDINE KINASE"/>
    <property type="match status" value="1"/>
</dbReference>
<dbReference type="InterPro" id="IPR003594">
    <property type="entry name" value="HATPase_dom"/>
</dbReference>
<evidence type="ECO:0000256" key="2">
    <source>
        <dbReference type="ARBA" id="ARBA00012438"/>
    </source>
</evidence>
<evidence type="ECO:0000259" key="5">
    <source>
        <dbReference type="PROSITE" id="PS50109"/>
    </source>
</evidence>
<feature type="domain" description="Histidine kinase" evidence="5">
    <location>
        <begin position="125"/>
        <end position="368"/>
    </location>
</feature>
<dbReference type="Gene3D" id="1.10.287.130">
    <property type="match status" value="1"/>
</dbReference>
<keyword evidence="6" id="KW-0808">Transferase</keyword>
<keyword evidence="6" id="KW-0418">Kinase</keyword>
<feature type="coiled-coil region" evidence="4">
    <location>
        <begin position="58"/>
        <end position="116"/>
    </location>
</feature>
<keyword evidence="7" id="KW-1185">Reference proteome</keyword>
<comment type="catalytic activity">
    <reaction evidence="1">
        <text>ATP + protein L-histidine = ADP + protein N-phospho-L-histidine.</text>
        <dbReference type="EC" id="2.7.13.3"/>
    </reaction>
</comment>
<sequence>MQESLKTYIEALNLTAEERDYLMKEFRACLKQSKAFEFQYNRTLIDKTAIKNILNASITEIETQKKIIEESKDEINRTLTEVDKQHKLIEIKNKELHTLLRDLKEAQQQLVMSEKMASLGQLTAGVAHEINNPINFVSANIKPLKEDLSDIIESIHAYEKVIAENELEAFFAKAKEDNRKKDLEFTLLEVQELLKGIEEGAHRTSEIVKGLRNFSRLDQNVVKNTNINEGLESTLAILHSSFKDRVTVVKDYGNIPEITCLPGEINQVFMNILSNAIQAIEGTGSIFITTESNGDDVLIKIRDTGSGMPEAVKQKIFEPFFTTKDVGKGTGLGLSISYGIVKKHKGSISVISEIGQGTTFHIQLPIKQEKNTSLQTNTND</sequence>
<dbReference type="AlphaFoldDB" id="A0A3M0GHH9"/>
<dbReference type="RefSeq" id="WP_121916923.1">
    <property type="nucleotide sequence ID" value="NZ_REFV01000005.1"/>
</dbReference>
<protein>
    <recommendedName>
        <fullName evidence="2">histidine kinase</fullName>
        <ecNumber evidence="2">2.7.13.3</ecNumber>
    </recommendedName>
</protein>
<dbReference type="InterPro" id="IPR004358">
    <property type="entry name" value="Sig_transdc_His_kin-like_C"/>
</dbReference>
<dbReference type="SUPFAM" id="SSF47384">
    <property type="entry name" value="Homodimeric domain of signal transducing histidine kinase"/>
    <property type="match status" value="1"/>
</dbReference>
<evidence type="ECO:0000256" key="3">
    <source>
        <dbReference type="ARBA" id="ARBA00022553"/>
    </source>
</evidence>
<evidence type="ECO:0000256" key="1">
    <source>
        <dbReference type="ARBA" id="ARBA00000085"/>
    </source>
</evidence>